<evidence type="ECO:0000313" key="2">
    <source>
        <dbReference type="Proteomes" id="UP000545286"/>
    </source>
</evidence>
<protein>
    <submittedName>
        <fullName evidence="1">Uncharacterized protein</fullName>
    </submittedName>
</protein>
<gene>
    <name evidence="1" type="ORF">FHX72_002483</name>
</gene>
<dbReference type="AlphaFoldDB" id="A0A7W4YG49"/>
<keyword evidence="2" id="KW-1185">Reference proteome</keyword>
<reference evidence="1 2" key="1">
    <citation type="submission" date="2020-08" db="EMBL/GenBank/DDBJ databases">
        <title>Sequencing the genomes of 1000 actinobacteria strains.</title>
        <authorList>
            <person name="Klenk H.-P."/>
        </authorList>
    </citation>
    <scope>NUCLEOTIDE SEQUENCE [LARGE SCALE GENOMIC DNA]</scope>
    <source>
        <strain evidence="1 2">DSM 20419</strain>
    </source>
</reference>
<evidence type="ECO:0000313" key="1">
    <source>
        <dbReference type="EMBL" id="MBB2958338.1"/>
    </source>
</evidence>
<dbReference type="EMBL" id="JACHWJ010000003">
    <property type="protein sequence ID" value="MBB2958338.1"/>
    <property type="molecule type" value="Genomic_DNA"/>
</dbReference>
<sequence length="44" mass="4772">MRRGYDLLQRACLGDGAVHAQYADLVGHAERLVSIVSDQDDGLS</sequence>
<name>A0A7W4YG49_9MICO</name>
<organism evidence="1 2">
    <name type="scientific">Pseudoclavibacter helvolus</name>
    <dbReference type="NCBI Taxonomy" id="255205"/>
    <lineage>
        <taxon>Bacteria</taxon>
        <taxon>Bacillati</taxon>
        <taxon>Actinomycetota</taxon>
        <taxon>Actinomycetes</taxon>
        <taxon>Micrococcales</taxon>
        <taxon>Microbacteriaceae</taxon>
        <taxon>Pseudoclavibacter</taxon>
    </lineage>
</organism>
<proteinExistence type="predicted"/>
<accession>A0A7W4YG49</accession>
<dbReference type="Proteomes" id="UP000545286">
    <property type="component" value="Unassembled WGS sequence"/>
</dbReference>
<dbReference type="RefSeq" id="WP_268874005.1">
    <property type="nucleotide sequence ID" value="NZ_CZJS01000131.1"/>
</dbReference>
<comment type="caution">
    <text evidence="1">The sequence shown here is derived from an EMBL/GenBank/DDBJ whole genome shotgun (WGS) entry which is preliminary data.</text>
</comment>